<organism evidence="2 3">
    <name type="scientific">Neiella litorisoli</name>
    <dbReference type="NCBI Taxonomy" id="2771431"/>
    <lineage>
        <taxon>Bacteria</taxon>
        <taxon>Pseudomonadati</taxon>
        <taxon>Pseudomonadota</taxon>
        <taxon>Gammaproteobacteria</taxon>
        <taxon>Alteromonadales</taxon>
        <taxon>Echinimonadaceae</taxon>
        <taxon>Neiella</taxon>
    </lineage>
</organism>
<name>A0A8J6QFR3_9GAMM</name>
<comment type="caution">
    <text evidence="2">The sequence shown here is derived from an EMBL/GenBank/DDBJ whole genome shotgun (WGS) entry which is preliminary data.</text>
</comment>
<dbReference type="PROSITE" id="PS51729">
    <property type="entry name" value="GNAT_YJDJ"/>
    <property type="match status" value="1"/>
</dbReference>
<dbReference type="Proteomes" id="UP000638014">
    <property type="component" value="Unassembled WGS sequence"/>
</dbReference>
<dbReference type="SUPFAM" id="SSF55729">
    <property type="entry name" value="Acyl-CoA N-acyltransferases (Nat)"/>
    <property type="match status" value="1"/>
</dbReference>
<feature type="domain" description="N-acetyltransferase" evidence="1">
    <location>
        <begin position="9"/>
        <end position="99"/>
    </location>
</feature>
<dbReference type="EMBL" id="JACXAF010000004">
    <property type="protein sequence ID" value="MBD1388580.1"/>
    <property type="molecule type" value="Genomic_DNA"/>
</dbReference>
<dbReference type="InterPro" id="IPR045057">
    <property type="entry name" value="Gcn5-rel_NAT"/>
</dbReference>
<dbReference type="InterPro" id="IPR016181">
    <property type="entry name" value="Acyl_CoA_acyltransferase"/>
</dbReference>
<dbReference type="Gene3D" id="3.40.630.30">
    <property type="match status" value="1"/>
</dbReference>
<dbReference type="CDD" id="cd04301">
    <property type="entry name" value="NAT_SF"/>
    <property type="match status" value="1"/>
</dbReference>
<dbReference type="PANTHER" id="PTHR31435:SF9">
    <property type="entry name" value="PROTEIN NATD1"/>
    <property type="match status" value="1"/>
</dbReference>
<accession>A0A8J6QFR3</accession>
<gene>
    <name evidence="2" type="ORF">IC617_03990</name>
</gene>
<dbReference type="InterPro" id="IPR031165">
    <property type="entry name" value="GNAT_YJDJ"/>
</dbReference>
<protein>
    <submittedName>
        <fullName evidence="2">N-acetyltransferase</fullName>
    </submittedName>
</protein>
<dbReference type="Pfam" id="PF14542">
    <property type="entry name" value="Acetyltransf_CG"/>
    <property type="match status" value="1"/>
</dbReference>
<evidence type="ECO:0000313" key="3">
    <source>
        <dbReference type="Proteomes" id="UP000638014"/>
    </source>
</evidence>
<evidence type="ECO:0000259" key="1">
    <source>
        <dbReference type="PROSITE" id="PS51729"/>
    </source>
</evidence>
<evidence type="ECO:0000313" key="2">
    <source>
        <dbReference type="EMBL" id="MBD1388580.1"/>
    </source>
</evidence>
<keyword evidence="3" id="KW-1185">Reference proteome</keyword>
<proteinExistence type="predicted"/>
<reference evidence="2" key="1">
    <citation type="submission" date="2020-09" db="EMBL/GenBank/DDBJ databases">
        <title>A novel bacterium of genus Neiella, isolated from South China Sea.</title>
        <authorList>
            <person name="Huang H."/>
            <person name="Mo K."/>
            <person name="Hu Y."/>
        </authorList>
    </citation>
    <scope>NUCLEOTIDE SEQUENCE</scope>
    <source>
        <strain evidence="2">HB171785</strain>
    </source>
</reference>
<dbReference type="AlphaFoldDB" id="A0A8J6QFR3"/>
<dbReference type="RefSeq" id="WP_191143695.1">
    <property type="nucleotide sequence ID" value="NZ_JACXAF010000004.1"/>
</dbReference>
<dbReference type="PANTHER" id="PTHR31435">
    <property type="entry name" value="PROTEIN NATD1"/>
    <property type="match status" value="1"/>
</dbReference>
<sequence length="101" mass="10994">MTDQQNVFSVSDVKTELAQTHGRLVIEGVGELTFIGPHNGVIDANHTVVSPNHQGKGIAGLLFKALVSLAREQQWKINPTCSYIAKKLESNEALQDLVAKQ</sequence>